<dbReference type="PROSITE" id="PS51257">
    <property type="entry name" value="PROKAR_LIPOPROTEIN"/>
    <property type="match status" value="1"/>
</dbReference>
<evidence type="ECO:0000313" key="3">
    <source>
        <dbReference type="Proteomes" id="UP000061010"/>
    </source>
</evidence>
<keyword evidence="1" id="KW-0732">Signal</keyword>
<feature type="signal peptide" evidence="1">
    <location>
        <begin position="1"/>
        <end position="22"/>
    </location>
</feature>
<organism evidence="2 3">
    <name type="scientific">Stenotrophomonas acidaminiphila</name>
    <dbReference type="NCBI Taxonomy" id="128780"/>
    <lineage>
        <taxon>Bacteria</taxon>
        <taxon>Pseudomonadati</taxon>
        <taxon>Pseudomonadota</taxon>
        <taxon>Gammaproteobacteria</taxon>
        <taxon>Lysobacterales</taxon>
        <taxon>Lysobacteraceae</taxon>
        <taxon>Stenotrophomonas</taxon>
    </lineage>
</organism>
<evidence type="ECO:0000313" key="2">
    <source>
        <dbReference type="EMBL" id="ALJ28404.1"/>
    </source>
</evidence>
<dbReference type="EMBL" id="CP012900">
    <property type="protein sequence ID" value="ALJ28404.1"/>
    <property type="molecule type" value="Genomic_DNA"/>
</dbReference>
<dbReference type="KEGG" id="sacz:AOT14_20270"/>
<dbReference type="SUPFAM" id="SSF54427">
    <property type="entry name" value="NTF2-like"/>
    <property type="match status" value="1"/>
</dbReference>
<proteinExistence type="predicted"/>
<dbReference type="RefSeq" id="WP_082394007.1">
    <property type="nucleotide sequence ID" value="NZ_CP043570.1"/>
</dbReference>
<keyword evidence="3" id="KW-1185">Reference proteome</keyword>
<dbReference type="AlphaFoldDB" id="A0A0S1B098"/>
<dbReference type="InterPro" id="IPR032710">
    <property type="entry name" value="NTF2-like_dom_sf"/>
</dbReference>
<gene>
    <name evidence="2" type="ORF">AOT14_20270</name>
</gene>
<dbReference type="PATRIC" id="fig|128780.6.peg.2038"/>
<dbReference type="OrthoDB" id="5801455at2"/>
<evidence type="ECO:0000256" key="1">
    <source>
        <dbReference type="SAM" id="SignalP"/>
    </source>
</evidence>
<accession>A0A0S1B098</accession>
<feature type="chain" id="PRO_5006588662" description="Nuclear transport factor 2 family protein" evidence="1">
    <location>
        <begin position="23"/>
        <end position="147"/>
    </location>
</feature>
<protein>
    <recommendedName>
        <fullName evidence="4">Nuclear transport factor 2 family protein</fullName>
    </recommendedName>
</protein>
<dbReference type="Proteomes" id="UP000061010">
    <property type="component" value="Chromosome"/>
</dbReference>
<name>A0A0S1B098_9GAMM</name>
<sequence length="147" mass="16046" precursor="true">MIRTVFNCVRIALIVLAVGACARQAPEQRLRDTVARMQAAVEQGKPRDFMAGVAADFIGNDSLDHDGLERLLRGQLLLNARVGARTGPLQVTMGQGGTATVRFSVLLTGGDGRFLPERGQLQQVSSHWRDRDGQWQLYSATWSPAGE</sequence>
<reference evidence="2 3" key="1">
    <citation type="journal article" date="2015" name="Genome Announc.">
        <title>Complete Genome Sequencing of Stenotrophomonas acidaminiphila ZAC14D2_NAIMI4_2, a Multidrug-Resistant Strain Isolated from Sediments of a Polluted River in Mexico, Uncovers New Antibiotic Resistance Genes and a Novel Class-II Lasso Peptide Biosynthesis Gene Cluster.</title>
        <authorList>
            <person name="Vinuesa P."/>
            <person name="Ochoa-Sanchez L.E."/>
        </authorList>
    </citation>
    <scope>NUCLEOTIDE SEQUENCE [LARGE SCALE GENOMIC DNA]</scope>
    <source>
        <strain evidence="2 3">ZAC14D2_NAIMI4_2</strain>
    </source>
</reference>
<evidence type="ECO:0008006" key="4">
    <source>
        <dbReference type="Google" id="ProtNLM"/>
    </source>
</evidence>